<name>A0ABR3Q095_9TREE</name>
<proteinExistence type="predicted"/>
<protein>
    <submittedName>
        <fullName evidence="2">Uncharacterized protein</fullName>
    </submittedName>
</protein>
<feature type="compositionally biased region" description="Low complexity" evidence="1">
    <location>
        <begin position="133"/>
        <end position="145"/>
    </location>
</feature>
<dbReference type="GeneID" id="95985990"/>
<dbReference type="RefSeq" id="XP_069208088.1">
    <property type="nucleotide sequence ID" value="XM_069353446.1"/>
</dbReference>
<dbReference type="Proteomes" id="UP001565368">
    <property type="component" value="Unassembled WGS sequence"/>
</dbReference>
<gene>
    <name evidence="2" type="ORF">Q8F55_004947</name>
</gene>
<evidence type="ECO:0000313" key="3">
    <source>
        <dbReference type="Proteomes" id="UP001565368"/>
    </source>
</evidence>
<dbReference type="EMBL" id="JBBXJM010000004">
    <property type="protein sequence ID" value="KAL1408144.1"/>
    <property type="molecule type" value="Genomic_DNA"/>
</dbReference>
<accession>A0ABR3Q095</accession>
<sequence length="304" mass="32168">MGFQPLRRKDSRAILKLPVHLTCELNNEVARRDPGYAHTVITEFVRCNTPKWALTAKRRAGARRAASGKLEEVEREVGASEFANEFRAVRSAFHLPPYAGVVGEGSPPPSPPTPIAEAMAKLTAPAHRRADSDSGASSTLASTDSDTLTPAPYLELAWVPLLGGEDAAPRSWRDARACSVYLPRAEGSRGLPPALARAVASRAYAYAVIAAFVGAKLGLGLRRGARRHVAHQLEGLEAQFAAARRAFKLPPSAVPPPAVPDRPSCSAVAQAADADAAAVDAAALPPYARVDPAGRPPSFRSLPE</sequence>
<comment type="caution">
    <text evidence="2">The sequence shown here is derived from an EMBL/GenBank/DDBJ whole genome shotgun (WGS) entry which is preliminary data.</text>
</comment>
<evidence type="ECO:0000256" key="1">
    <source>
        <dbReference type="SAM" id="MobiDB-lite"/>
    </source>
</evidence>
<keyword evidence="3" id="KW-1185">Reference proteome</keyword>
<organism evidence="2 3">
    <name type="scientific">Vanrija albida</name>
    <dbReference type="NCBI Taxonomy" id="181172"/>
    <lineage>
        <taxon>Eukaryota</taxon>
        <taxon>Fungi</taxon>
        <taxon>Dikarya</taxon>
        <taxon>Basidiomycota</taxon>
        <taxon>Agaricomycotina</taxon>
        <taxon>Tremellomycetes</taxon>
        <taxon>Trichosporonales</taxon>
        <taxon>Trichosporonaceae</taxon>
        <taxon>Vanrija</taxon>
    </lineage>
</organism>
<feature type="region of interest" description="Disordered" evidence="1">
    <location>
        <begin position="122"/>
        <end position="145"/>
    </location>
</feature>
<reference evidence="2 3" key="1">
    <citation type="submission" date="2023-08" db="EMBL/GenBank/DDBJ databases">
        <title>Annotated Genome Sequence of Vanrija albida AlHP1.</title>
        <authorList>
            <person name="Herzog R."/>
        </authorList>
    </citation>
    <scope>NUCLEOTIDE SEQUENCE [LARGE SCALE GENOMIC DNA]</scope>
    <source>
        <strain evidence="2 3">AlHP1</strain>
    </source>
</reference>
<evidence type="ECO:0000313" key="2">
    <source>
        <dbReference type="EMBL" id="KAL1408144.1"/>
    </source>
</evidence>